<dbReference type="Pfam" id="PF05049">
    <property type="entry name" value="IIGP"/>
    <property type="match status" value="1"/>
</dbReference>
<dbReference type="EMBL" id="JAIWYP010000006">
    <property type="protein sequence ID" value="KAH3810126.1"/>
    <property type="molecule type" value="Genomic_DNA"/>
</dbReference>
<dbReference type="InterPro" id="IPR007743">
    <property type="entry name" value="Immunity-related_GTPase-like"/>
</dbReference>
<reference evidence="7" key="2">
    <citation type="submission" date="2020-11" db="EMBL/GenBank/DDBJ databases">
        <authorList>
            <person name="McCartney M.A."/>
            <person name="Auch B."/>
            <person name="Kono T."/>
            <person name="Mallez S."/>
            <person name="Becker A."/>
            <person name="Gohl D.M."/>
            <person name="Silverstein K.A.T."/>
            <person name="Koren S."/>
            <person name="Bechman K.B."/>
            <person name="Herman A."/>
            <person name="Abrahante J.E."/>
            <person name="Garbe J."/>
        </authorList>
    </citation>
    <scope>NUCLEOTIDE SEQUENCE</scope>
    <source>
        <strain evidence="7">Duluth1</strain>
        <tissue evidence="7">Whole animal</tissue>
    </source>
</reference>
<dbReference type="GO" id="GO:0016787">
    <property type="term" value="F:hydrolase activity"/>
    <property type="evidence" value="ECO:0007669"/>
    <property type="project" value="UniProtKB-KW"/>
</dbReference>
<dbReference type="Gene3D" id="3.40.50.300">
    <property type="entry name" value="P-loop containing nucleotide triphosphate hydrolases"/>
    <property type="match status" value="1"/>
</dbReference>
<evidence type="ECO:0000313" key="8">
    <source>
        <dbReference type="Proteomes" id="UP000828390"/>
    </source>
</evidence>
<evidence type="ECO:0000256" key="5">
    <source>
        <dbReference type="SAM" id="MobiDB-lite"/>
    </source>
</evidence>
<dbReference type="InterPro" id="IPR025874">
    <property type="entry name" value="DZR"/>
</dbReference>
<dbReference type="PROSITE" id="PS51716">
    <property type="entry name" value="G_IRG"/>
    <property type="match status" value="1"/>
</dbReference>
<feature type="region of interest" description="Disordered" evidence="5">
    <location>
        <begin position="101"/>
        <end position="137"/>
    </location>
</feature>
<evidence type="ECO:0000256" key="1">
    <source>
        <dbReference type="ARBA" id="ARBA00005429"/>
    </source>
</evidence>
<evidence type="ECO:0000256" key="2">
    <source>
        <dbReference type="ARBA" id="ARBA00022741"/>
    </source>
</evidence>
<comment type="similarity">
    <text evidence="1">Belongs to the TRAFAC class dynamin-like GTPase superfamily. IRG family.</text>
</comment>
<accession>A0A9D4JER3</accession>
<dbReference type="Proteomes" id="UP000828390">
    <property type="component" value="Unassembled WGS sequence"/>
</dbReference>
<feature type="region of interest" description="Disordered" evidence="5">
    <location>
        <begin position="149"/>
        <end position="209"/>
    </location>
</feature>
<dbReference type="InterPro" id="IPR051515">
    <property type="entry name" value="IRG"/>
</dbReference>
<evidence type="ECO:0000256" key="3">
    <source>
        <dbReference type="ARBA" id="ARBA00022801"/>
    </source>
</evidence>
<dbReference type="PANTHER" id="PTHR32341:SF10">
    <property type="entry name" value="INTERFERON-INDUCIBLE GTPASE 5"/>
    <property type="match status" value="1"/>
</dbReference>
<keyword evidence="8" id="KW-1185">Reference proteome</keyword>
<comment type="caution">
    <text evidence="7">The sequence shown here is derived from an EMBL/GenBank/DDBJ whole genome shotgun (WGS) entry which is preliminary data.</text>
</comment>
<keyword evidence="4" id="KW-0342">GTP-binding</keyword>
<evidence type="ECO:0000259" key="6">
    <source>
        <dbReference type="PROSITE" id="PS51716"/>
    </source>
</evidence>
<feature type="compositionally biased region" description="Basic and acidic residues" evidence="5">
    <location>
        <begin position="101"/>
        <end position="111"/>
    </location>
</feature>
<dbReference type="FunFam" id="3.40.50.300:FF:000541">
    <property type="entry name" value="Immunity related GTPase M"/>
    <property type="match status" value="1"/>
</dbReference>
<dbReference type="GO" id="GO:0016020">
    <property type="term" value="C:membrane"/>
    <property type="evidence" value="ECO:0007669"/>
    <property type="project" value="InterPro"/>
</dbReference>
<dbReference type="Pfam" id="PF12773">
    <property type="entry name" value="DZR"/>
    <property type="match status" value="1"/>
</dbReference>
<dbReference type="AlphaFoldDB" id="A0A9D4JER3"/>
<dbReference type="PANTHER" id="PTHR32341">
    <property type="entry name" value="INTERFERON-INDUCIBLE GTPASE"/>
    <property type="match status" value="1"/>
</dbReference>
<keyword evidence="3" id="KW-0378">Hydrolase</keyword>
<dbReference type="GO" id="GO:0005525">
    <property type="term" value="F:GTP binding"/>
    <property type="evidence" value="ECO:0007669"/>
    <property type="project" value="UniProtKB-KW"/>
</dbReference>
<name>A0A9D4JER3_DREPO</name>
<keyword evidence="2" id="KW-0547">Nucleotide-binding</keyword>
<proteinExistence type="inferred from homology"/>
<evidence type="ECO:0000313" key="7">
    <source>
        <dbReference type="EMBL" id="KAH3810126.1"/>
    </source>
</evidence>
<evidence type="ECO:0000256" key="4">
    <source>
        <dbReference type="ARBA" id="ARBA00023134"/>
    </source>
</evidence>
<sequence>MICSKCKTEIENSSNFCSSCGTSTQVTCVFCNKSIKSHYLFCQNCGKSKRARFCKVCKNELDEECKFCPYCGLKTEVNQTELVFTPCQETSESAVHDITKRTKQAEKKDDSCQTGDDAFQNSREDGHNTQDTAEPVTLHQTEVNQTELGFTPCQETSESAVHDITKRTKQAEKKDDSCQTGDDAFQNSREDGHNTQDTAEPVTLHQSGELDTNSRGILKTIADTFDKRGIAVVKERIQKDLDFWKSCPINIAVIGESGTGKSSFINALLQLDPSDEQAAQVGIKETTFDMKPYPHPKHPNLEFWDLPGVGTPNFPKDTYLERICINRYDFFIVTSQGRFKENEAWLAKEIIALGKRFYFVRTMIDFDIMKDKSARGIKHNPDTVVNVIRSDCIENLKKANVSDPQVFLVCNYDIANYDFNKLFEQLKNDAPESKKEALVLCFAAISPKVIEEKCKILTSRIYKVALLSSAAAAIPIPGTGLLVDFMLMGSETAFYREQLGTSDESLGRIATHLNMSLDELKVQVDLKSSLIFRSKVAFCNMFAGLVVSEIIEDTTKTLFPIIGSIIAMVTTYPTSVYIQKHLLNICASEAYRVLKFKPSCLD</sequence>
<feature type="domain" description="IRG-type G" evidence="6">
    <location>
        <begin position="247"/>
        <end position="429"/>
    </location>
</feature>
<protein>
    <recommendedName>
        <fullName evidence="6">IRG-type G domain-containing protein</fullName>
    </recommendedName>
</protein>
<reference evidence="7" key="1">
    <citation type="journal article" date="2019" name="bioRxiv">
        <title>The Genome of the Zebra Mussel, Dreissena polymorpha: A Resource for Invasive Species Research.</title>
        <authorList>
            <person name="McCartney M.A."/>
            <person name="Auch B."/>
            <person name="Kono T."/>
            <person name="Mallez S."/>
            <person name="Zhang Y."/>
            <person name="Obille A."/>
            <person name="Becker A."/>
            <person name="Abrahante J.E."/>
            <person name="Garbe J."/>
            <person name="Badalamenti J.P."/>
            <person name="Herman A."/>
            <person name="Mangelson H."/>
            <person name="Liachko I."/>
            <person name="Sullivan S."/>
            <person name="Sone E.D."/>
            <person name="Koren S."/>
            <person name="Silverstein K.A.T."/>
            <person name="Beckman K.B."/>
            <person name="Gohl D.M."/>
        </authorList>
    </citation>
    <scope>NUCLEOTIDE SEQUENCE</scope>
    <source>
        <strain evidence="7">Duluth1</strain>
        <tissue evidence="7">Whole animal</tissue>
    </source>
</reference>
<gene>
    <name evidence="7" type="ORF">DPMN_138512</name>
</gene>
<dbReference type="InterPro" id="IPR030385">
    <property type="entry name" value="G_IRG_dom"/>
</dbReference>
<dbReference type="SUPFAM" id="SSF52540">
    <property type="entry name" value="P-loop containing nucleoside triphosphate hydrolases"/>
    <property type="match status" value="1"/>
</dbReference>
<feature type="compositionally biased region" description="Basic and acidic residues" evidence="5">
    <location>
        <begin position="160"/>
        <end position="177"/>
    </location>
</feature>
<feature type="compositionally biased region" description="Polar residues" evidence="5">
    <location>
        <begin position="149"/>
        <end position="159"/>
    </location>
</feature>
<organism evidence="7 8">
    <name type="scientific">Dreissena polymorpha</name>
    <name type="common">Zebra mussel</name>
    <name type="synonym">Mytilus polymorpha</name>
    <dbReference type="NCBI Taxonomy" id="45954"/>
    <lineage>
        <taxon>Eukaryota</taxon>
        <taxon>Metazoa</taxon>
        <taxon>Spiralia</taxon>
        <taxon>Lophotrochozoa</taxon>
        <taxon>Mollusca</taxon>
        <taxon>Bivalvia</taxon>
        <taxon>Autobranchia</taxon>
        <taxon>Heteroconchia</taxon>
        <taxon>Euheterodonta</taxon>
        <taxon>Imparidentia</taxon>
        <taxon>Neoheterodontei</taxon>
        <taxon>Myida</taxon>
        <taxon>Dreissenoidea</taxon>
        <taxon>Dreissenidae</taxon>
        <taxon>Dreissena</taxon>
    </lineage>
</organism>
<dbReference type="InterPro" id="IPR027417">
    <property type="entry name" value="P-loop_NTPase"/>
</dbReference>